<proteinExistence type="predicted"/>
<gene>
    <name evidence="1" type="ORF">GLV84_03120</name>
</gene>
<evidence type="ECO:0000313" key="1">
    <source>
        <dbReference type="EMBL" id="NJI01850.1"/>
    </source>
</evidence>
<comment type="caution">
    <text evidence="1">The sequence shown here is derived from an EMBL/GenBank/DDBJ whole genome shotgun (WGS) entry which is preliminary data.</text>
</comment>
<dbReference type="GeneID" id="57692697"/>
<reference evidence="1" key="1">
    <citation type="submission" date="2019-11" db="EMBL/GenBank/DDBJ databases">
        <title>Whole genome comparisons of Staphylococcus agnetis isolates from cattle and chickens.</title>
        <authorList>
            <person name="Rhoads D."/>
            <person name="Shwani A."/>
            <person name="Adkins P."/>
            <person name="Calcutt M."/>
            <person name="Middleton J."/>
        </authorList>
    </citation>
    <scope>NUCLEOTIDE SEQUENCE</scope>
    <source>
        <strain evidence="1">1387</strain>
    </source>
</reference>
<evidence type="ECO:0000313" key="2">
    <source>
        <dbReference type="Proteomes" id="UP000646308"/>
    </source>
</evidence>
<name>A0AAW9YT20_9STAP</name>
<dbReference type="RefSeq" id="WP_156407415.1">
    <property type="nucleotide sequence ID" value="NZ_CP009623.1"/>
</dbReference>
<accession>A0AAW9YT20</accession>
<dbReference type="EMBL" id="WMFL01000047">
    <property type="protein sequence ID" value="NJI01850.1"/>
    <property type="molecule type" value="Genomic_DNA"/>
</dbReference>
<organism evidence="1 2">
    <name type="scientific">Staphylococcus agnetis</name>
    <dbReference type="NCBI Taxonomy" id="985762"/>
    <lineage>
        <taxon>Bacteria</taxon>
        <taxon>Bacillati</taxon>
        <taxon>Bacillota</taxon>
        <taxon>Bacilli</taxon>
        <taxon>Bacillales</taxon>
        <taxon>Staphylococcaceae</taxon>
        <taxon>Staphylococcus</taxon>
    </lineage>
</organism>
<protein>
    <submittedName>
        <fullName evidence="1">Uncharacterized protein</fullName>
    </submittedName>
</protein>
<dbReference type="AlphaFoldDB" id="A0AAW9YT20"/>
<dbReference type="Proteomes" id="UP000646308">
    <property type="component" value="Unassembled WGS sequence"/>
</dbReference>
<sequence>MTSIQKQTLETLKAKKEEWQAYVPINKAAHMMKEAKIKEYEAAIQLKLKTEESY</sequence>